<keyword evidence="3" id="KW-1185">Reference proteome</keyword>
<dbReference type="Proteomes" id="UP000054564">
    <property type="component" value="Unassembled WGS sequence"/>
</dbReference>
<protein>
    <recommendedName>
        <fullName evidence="1">CxC1-like cysteine cluster associated with KDZ transposases domain-containing protein</fullName>
    </recommendedName>
</protein>
<comment type="caution">
    <text evidence="2">The sequence shown here is derived from an EMBL/GenBank/DDBJ whole genome shotgun (WGS) entry which is preliminary data.</text>
</comment>
<dbReference type="PANTHER" id="PTHR33096">
    <property type="entry name" value="CXC2 DOMAIN-CONTAINING PROTEIN"/>
    <property type="match status" value="1"/>
</dbReference>
<dbReference type="Pfam" id="PF18802">
    <property type="entry name" value="CxC1"/>
    <property type="match status" value="1"/>
</dbReference>
<dbReference type="STRING" id="1165861.A0A0L0VXY5"/>
<feature type="domain" description="CxC1-like cysteine cluster associated with KDZ transposases" evidence="1">
    <location>
        <begin position="3"/>
        <end position="91"/>
    </location>
</feature>
<reference evidence="3" key="1">
    <citation type="submission" date="2014-03" db="EMBL/GenBank/DDBJ databases">
        <title>The Genome Sequence of Puccinia striiformis f. sp. tritici PST-78.</title>
        <authorList>
            <consortium name="The Broad Institute Genome Sequencing Platform"/>
            <person name="Cuomo C."/>
            <person name="Hulbert S."/>
            <person name="Chen X."/>
            <person name="Walker B."/>
            <person name="Young S.K."/>
            <person name="Zeng Q."/>
            <person name="Gargeya S."/>
            <person name="Fitzgerald M."/>
            <person name="Haas B."/>
            <person name="Abouelleil A."/>
            <person name="Alvarado L."/>
            <person name="Arachchi H.M."/>
            <person name="Berlin A.M."/>
            <person name="Chapman S.B."/>
            <person name="Goldberg J."/>
            <person name="Griggs A."/>
            <person name="Gujja S."/>
            <person name="Hansen M."/>
            <person name="Howarth C."/>
            <person name="Imamovic A."/>
            <person name="Larimer J."/>
            <person name="McCowan C."/>
            <person name="Montmayeur A."/>
            <person name="Murphy C."/>
            <person name="Neiman D."/>
            <person name="Pearson M."/>
            <person name="Priest M."/>
            <person name="Roberts A."/>
            <person name="Saif S."/>
            <person name="Shea T."/>
            <person name="Sisk P."/>
            <person name="Sykes S."/>
            <person name="Wortman J."/>
            <person name="Nusbaum C."/>
            <person name="Birren B."/>
        </authorList>
    </citation>
    <scope>NUCLEOTIDE SEQUENCE [LARGE SCALE GENOMIC DNA]</scope>
    <source>
        <strain evidence="3">race PST-78</strain>
    </source>
</reference>
<dbReference type="AlphaFoldDB" id="A0A0L0VXY5"/>
<evidence type="ECO:0000313" key="2">
    <source>
        <dbReference type="EMBL" id="KNF04133.1"/>
    </source>
</evidence>
<dbReference type="PANTHER" id="PTHR33096:SF1">
    <property type="entry name" value="CXC1-LIKE CYSTEINE CLUSTER ASSOCIATED WITH KDZ TRANSPOSASES DOMAIN-CONTAINING PROTEIN"/>
    <property type="match status" value="1"/>
</dbReference>
<evidence type="ECO:0000313" key="3">
    <source>
        <dbReference type="Proteomes" id="UP000054564"/>
    </source>
</evidence>
<accession>A0A0L0VXY5</accession>
<dbReference type="OrthoDB" id="2647060at2759"/>
<organism evidence="2 3">
    <name type="scientific">Puccinia striiformis f. sp. tritici PST-78</name>
    <dbReference type="NCBI Taxonomy" id="1165861"/>
    <lineage>
        <taxon>Eukaryota</taxon>
        <taxon>Fungi</taxon>
        <taxon>Dikarya</taxon>
        <taxon>Basidiomycota</taxon>
        <taxon>Pucciniomycotina</taxon>
        <taxon>Pucciniomycetes</taxon>
        <taxon>Pucciniales</taxon>
        <taxon>Pucciniaceae</taxon>
        <taxon>Puccinia</taxon>
    </lineage>
</organism>
<name>A0A0L0VXY5_9BASI</name>
<dbReference type="InterPro" id="IPR041320">
    <property type="entry name" value="CxC1"/>
</dbReference>
<dbReference type="EMBL" id="AJIL01000014">
    <property type="protein sequence ID" value="KNF04133.1"/>
    <property type="molecule type" value="Genomic_DNA"/>
</dbReference>
<proteinExistence type="predicted"/>
<evidence type="ECO:0000259" key="1">
    <source>
        <dbReference type="Pfam" id="PF18802"/>
    </source>
</evidence>
<gene>
    <name evidence="2" type="ORF">PSTG_02837</name>
</gene>
<sequence>MPKCICSSTEKKTRIVDLVDIFGQYRKPFEFCKCTNDAARLIYHGYLAASPQIPQTAFSLPLLTFHNSLWNHCHARDLHKPFSAAVDFYREFSPLNRAQHVLDLARQTLTNTRTPQETFFAYAWMQISSTVTTPKLAMQTRTKIQIKSSKAHLTDVPNPSRQLMTNATNQHGRDVTTQDLWAAAAVTTLLYIWPTFTSLARSDLFHWRCFESSSWMSNQTAK</sequence>